<dbReference type="GO" id="GO:0044550">
    <property type="term" value="P:secondary metabolite biosynthetic process"/>
    <property type="evidence" value="ECO:0007669"/>
    <property type="project" value="TreeGrafter"/>
</dbReference>
<dbReference type="PROSITE" id="PS00012">
    <property type="entry name" value="PHOSPHOPANTETHEINE"/>
    <property type="match status" value="1"/>
</dbReference>
<keyword evidence="4" id="KW-0597">Phosphoprotein</keyword>
<dbReference type="SUPFAM" id="SSF52777">
    <property type="entry name" value="CoA-dependent acyltransferases"/>
    <property type="match status" value="10"/>
</dbReference>
<feature type="compositionally biased region" description="Low complexity" evidence="7">
    <location>
        <begin position="6093"/>
        <end position="6128"/>
    </location>
</feature>
<evidence type="ECO:0000256" key="7">
    <source>
        <dbReference type="SAM" id="MobiDB-lite"/>
    </source>
</evidence>
<dbReference type="FunFam" id="3.40.50.980:FF:000001">
    <property type="entry name" value="Non-ribosomal peptide synthetase"/>
    <property type="match status" value="2"/>
</dbReference>
<keyword evidence="3" id="KW-0596">Phosphopantetheine</keyword>
<dbReference type="PANTHER" id="PTHR45527:SF1">
    <property type="entry name" value="FATTY ACID SYNTHASE"/>
    <property type="match status" value="1"/>
</dbReference>
<proteinExistence type="inferred from homology"/>
<feature type="domain" description="Carrier" evidence="8">
    <location>
        <begin position="4770"/>
        <end position="4845"/>
    </location>
</feature>
<dbReference type="InterPro" id="IPR023213">
    <property type="entry name" value="CAT-like_dom_sf"/>
</dbReference>
<dbReference type="GO" id="GO:0008610">
    <property type="term" value="P:lipid biosynthetic process"/>
    <property type="evidence" value="ECO:0007669"/>
    <property type="project" value="InterPro"/>
</dbReference>
<feature type="region of interest" description="Disordered" evidence="7">
    <location>
        <begin position="5878"/>
        <end position="6128"/>
    </location>
</feature>
<gene>
    <name evidence="9" type="ORF">OV079_32420</name>
</gene>
<dbReference type="NCBIfam" id="TIGR01733">
    <property type="entry name" value="AA-adenyl-dom"/>
    <property type="match status" value="5"/>
</dbReference>
<evidence type="ECO:0000256" key="6">
    <source>
        <dbReference type="ARBA" id="ARBA00023098"/>
    </source>
</evidence>
<comment type="cofactor">
    <cofactor evidence="1">
        <name>pantetheine 4'-phosphate</name>
        <dbReference type="ChEBI" id="CHEBI:47942"/>
    </cofactor>
</comment>
<dbReference type="CDD" id="cd19531">
    <property type="entry name" value="LCL_NRPS-like"/>
    <property type="match status" value="4"/>
</dbReference>
<evidence type="ECO:0000256" key="4">
    <source>
        <dbReference type="ARBA" id="ARBA00022553"/>
    </source>
</evidence>
<dbReference type="GO" id="GO:0005829">
    <property type="term" value="C:cytosol"/>
    <property type="evidence" value="ECO:0007669"/>
    <property type="project" value="TreeGrafter"/>
</dbReference>
<dbReference type="InterPro" id="IPR042099">
    <property type="entry name" value="ANL_N_sf"/>
</dbReference>
<dbReference type="CDD" id="cd05930">
    <property type="entry name" value="A_NRPS"/>
    <property type="match status" value="4"/>
</dbReference>
<dbReference type="GO" id="GO:0006631">
    <property type="term" value="P:fatty acid metabolic process"/>
    <property type="evidence" value="ECO:0007669"/>
    <property type="project" value="UniProtKB-KW"/>
</dbReference>
<dbReference type="EMBL" id="JAPNKE010000002">
    <property type="protein sequence ID" value="MCY1010191.1"/>
    <property type="molecule type" value="Genomic_DNA"/>
</dbReference>
<feature type="compositionally biased region" description="Basic residues" evidence="7">
    <location>
        <begin position="6023"/>
        <end position="6034"/>
    </location>
</feature>
<dbReference type="GO" id="GO:0043041">
    <property type="term" value="P:amino acid activation for nonribosomal peptide biosynthetic process"/>
    <property type="evidence" value="ECO:0007669"/>
    <property type="project" value="TreeGrafter"/>
</dbReference>
<dbReference type="InterPro" id="IPR001242">
    <property type="entry name" value="Condensation_dom"/>
</dbReference>
<dbReference type="InterPro" id="IPR020806">
    <property type="entry name" value="PKS_PP-bd"/>
</dbReference>
<dbReference type="Gene3D" id="3.30.300.30">
    <property type="match status" value="6"/>
</dbReference>
<dbReference type="InterPro" id="IPR006162">
    <property type="entry name" value="Ppantetheine_attach_site"/>
</dbReference>
<dbReference type="SUPFAM" id="SSF56801">
    <property type="entry name" value="Acetyl-CoA synthetase-like"/>
    <property type="match status" value="6"/>
</dbReference>
<dbReference type="InterPro" id="IPR040097">
    <property type="entry name" value="FAAL/FAAC"/>
</dbReference>
<dbReference type="SUPFAM" id="SSF47336">
    <property type="entry name" value="ACP-like"/>
    <property type="match status" value="5"/>
</dbReference>
<dbReference type="Pfam" id="PF00501">
    <property type="entry name" value="AMP-binding"/>
    <property type="match status" value="6"/>
</dbReference>
<evidence type="ECO:0000313" key="9">
    <source>
        <dbReference type="EMBL" id="MCY1010191.1"/>
    </source>
</evidence>
<dbReference type="Pfam" id="PF13193">
    <property type="entry name" value="AMP-binding_C"/>
    <property type="match status" value="4"/>
</dbReference>
<dbReference type="GO" id="GO:0003824">
    <property type="term" value="F:catalytic activity"/>
    <property type="evidence" value="ECO:0007669"/>
    <property type="project" value="InterPro"/>
</dbReference>
<feature type="compositionally biased region" description="Low complexity" evidence="7">
    <location>
        <begin position="6047"/>
        <end position="6083"/>
    </location>
</feature>
<dbReference type="InterPro" id="IPR020845">
    <property type="entry name" value="AMP-binding_CS"/>
</dbReference>
<dbReference type="NCBIfam" id="NF003417">
    <property type="entry name" value="PRK04813.1"/>
    <property type="match status" value="6"/>
</dbReference>
<evidence type="ECO:0000313" key="10">
    <source>
        <dbReference type="Proteomes" id="UP001150924"/>
    </source>
</evidence>
<dbReference type="RefSeq" id="WP_267773043.1">
    <property type="nucleotide sequence ID" value="NZ_JAPNKE010000002.1"/>
</dbReference>
<dbReference type="Gene3D" id="3.30.559.30">
    <property type="entry name" value="Nonribosomal peptide synthetase, condensation domain"/>
    <property type="match status" value="5"/>
</dbReference>
<dbReference type="InterPro" id="IPR000873">
    <property type="entry name" value="AMP-dep_synth/lig_dom"/>
</dbReference>
<dbReference type="FunFam" id="3.40.50.12780:FF:000013">
    <property type="entry name" value="Long-chain-fatty-acid--AMP ligase FadD32"/>
    <property type="match status" value="1"/>
</dbReference>
<keyword evidence="10" id="KW-1185">Reference proteome</keyword>
<dbReference type="InterPro" id="IPR029058">
    <property type="entry name" value="AB_hydrolase_fold"/>
</dbReference>
<dbReference type="InterPro" id="IPR036736">
    <property type="entry name" value="ACP-like_sf"/>
</dbReference>
<dbReference type="Pfam" id="PF00668">
    <property type="entry name" value="Condensation"/>
    <property type="match status" value="5"/>
</dbReference>
<protein>
    <submittedName>
        <fullName evidence="9">Amino acid adenylation domain-containing protein</fullName>
    </submittedName>
</protein>
<feature type="compositionally biased region" description="Low complexity" evidence="7">
    <location>
        <begin position="5883"/>
        <end position="5892"/>
    </location>
</feature>
<dbReference type="SMART" id="SM00823">
    <property type="entry name" value="PKS_PP"/>
    <property type="match status" value="5"/>
</dbReference>
<dbReference type="PANTHER" id="PTHR45527">
    <property type="entry name" value="NONRIBOSOMAL PEPTIDE SYNTHETASE"/>
    <property type="match status" value="1"/>
</dbReference>
<dbReference type="InterPro" id="IPR010071">
    <property type="entry name" value="AA_adenyl_dom"/>
</dbReference>
<evidence type="ECO:0000256" key="1">
    <source>
        <dbReference type="ARBA" id="ARBA00001957"/>
    </source>
</evidence>
<evidence type="ECO:0000256" key="5">
    <source>
        <dbReference type="ARBA" id="ARBA00022832"/>
    </source>
</evidence>
<dbReference type="Gene3D" id="3.40.50.1820">
    <property type="entry name" value="alpha/beta hydrolase"/>
    <property type="match status" value="1"/>
</dbReference>
<name>A0A9X3F2H4_9BACT</name>
<dbReference type="Gene3D" id="3.30.559.10">
    <property type="entry name" value="Chloramphenicol acetyltransferase-like domain"/>
    <property type="match status" value="5"/>
</dbReference>
<organism evidence="9 10">
    <name type="scientific">Nannocystis pusilla</name>
    <dbReference type="NCBI Taxonomy" id="889268"/>
    <lineage>
        <taxon>Bacteria</taxon>
        <taxon>Pseudomonadati</taxon>
        <taxon>Myxococcota</taxon>
        <taxon>Polyangia</taxon>
        <taxon>Nannocystales</taxon>
        <taxon>Nannocystaceae</taxon>
        <taxon>Nannocystis</taxon>
    </lineage>
</organism>
<dbReference type="InterPro" id="IPR009081">
    <property type="entry name" value="PP-bd_ACP"/>
</dbReference>
<accession>A0A9X3F2H4</accession>
<dbReference type="CDD" id="cd05931">
    <property type="entry name" value="FAAL"/>
    <property type="match status" value="1"/>
</dbReference>
<evidence type="ECO:0000259" key="8">
    <source>
        <dbReference type="PROSITE" id="PS50075"/>
    </source>
</evidence>
<feature type="compositionally biased region" description="Low complexity" evidence="7">
    <location>
        <begin position="5977"/>
        <end position="5993"/>
    </location>
</feature>
<dbReference type="Gene3D" id="3.40.50.12780">
    <property type="entry name" value="N-terminal domain of ligase-like"/>
    <property type="match status" value="6"/>
</dbReference>
<dbReference type="InterPro" id="IPR025110">
    <property type="entry name" value="AMP-bd_C"/>
</dbReference>
<dbReference type="GO" id="GO:0031177">
    <property type="term" value="F:phosphopantetheine binding"/>
    <property type="evidence" value="ECO:0007669"/>
    <property type="project" value="InterPro"/>
</dbReference>
<feature type="domain" description="Carrier" evidence="8">
    <location>
        <begin position="3700"/>
        <end position="3775"/>
    </location>
</feature>
<dbReference type="Pfam" id="PF00550">
    <property type="entry name" value="PP-binding"/>
    <property type="match status" value="5"/>
</dbReference>
<keyword evidence="5" id="KW-0276">Fatty acid metabolism</keyword>
<comment type="similarity">
    <text evidence="2">Belongs to the ATP-dependent AMP-binding enzyme family.</text>
</comment>
<feature type="domain" description="Carrier" evidence="8">
    <location>
        <begin position="2647"/>
        <end position="2722"/>
    </location>
</feature>
<evidence type="ECO:0000256" key="2">
    <source>
        <dbReference type="ARBA" id="ARBA00006432"/>
    </source>
</evidence>
<comment type="caution">
    <text evidence="9">The sequence shown here is derived from an EMBL/GenBank/DDBJ whole genome shotgun (WGS) entry which is preliminary data.</text>
</comment>
<dbReference type="Proteomes" id="UP001150924">
    <property type="component" value="Unassembled WGS sequence"/>
</dbReference>
<dbReference type="FunFam" id="3.40.50.12780:FF:000012">
    <property type="entry name" value="Non-ribosomal peptide synthetase"/>
    <property type="match status" value="1"/>
</dbReference>
<dbReference type="GO" id="GO:0071766">
    <property type="term" value="P:Actinobacterium-type cell wall biogenesis"/>
    <property type="evidence" value="ECO:0007669"/>
    <property type="project" value="UniProtKB-ARBA"/>
</dbReference>
<feature type="domain" description="Carrier" evidence="8">
    <location>
        <begin position="1617"/>
        <end position="1692"/>
    </location>
</feature>
<feature type="domain" description="Carrier" evidence="8">
    <location>
        <begin position="564"/>
        <end position="645"/>
    </location>
</feature>
<dbReference type="InterPro" id="IPR045851">
    <property type="entry name" value="AMP-bd_C_sf"/>
</dbReference>
<evidence type="ECO:0000256" key="3">
    <source>
        <dbReference type="ARBA" id="ARBA00022450"/>
    </source>
</evidence>
<dbReference type="Pfam" id="PF23024">
    <property type="entry name" value="AMP-dom_DIP2-like"/>
    <property type="match status" value="1"/>
</dbReference>
<dbReference type="PROSITE" id="PS00455">
    <property type="entry name" value="AMP_BINDING"/>
    <property type="match status" value="4"/>
</dbReference>
<feature type="compositionally biased region" description="Low complexity" evidence="7">
    <location>
        <begin position="5942"/>
        <end position="5968"/>
    </location>
</feature>
<reference evidence="9" key="1">
    <citation type="submission" date="2022-11" db="EMBL/GenBank/DDBJ databases">
        <title>Minimal conservation of predation-associated metabolite biosynthetic gene clusters underscores biosynthetic potential of Myxococcota including descriptions for ten novel species: Archangium lansinium sp. nov., Myxococcus landrumus sp. nov., Nannocystis bai.</title>
        <authorList>
            <person name="Ahearne A."/>
            <person name="Stevens C."/>
            <person name="Phillips K."/>
        </authorList>
    </citation>
    <scope>NUCLEOTIDE SEQUENCE</scope>
    <source>
        <strain evidence="9">Na p29</strain>
    </source>
</reference>
<sequence>MHEYKHLIEVCEASRERHGDKLAYRYLRDGGEAQALSFAGLRDAAVGLAARLQQVGARGDRALIICGQGMDYVTALWGCIYSGLVAVPAYAPRNSHHAARLGTIIESAQARVVLLSSRQLRAVRSIDEKQGMLASLRWIVVADPASDEATAGAWAPPAIEPDDLALLQYTSGSVKAPRGVMVSHRNMLANQAMIRRAFTNGPDTTAVLWLPLFHDMGLVSLIQGVYCGYSSHLLSPLEFLTRPLRWLEAITELRGTTTAAPDFAYRLCVEKIRDDQLAQLDLSSLVTAIDGAEPVSPANLDAFARRFAACGFRRGAFFPSYGLAEATLLVTGRRPGGAPRITTQILGEAGREVARVACGLPVEGCEVRVVDERGRTCSPGQVGEIWVRGEHVAAGYWNDPVATRETFGAVTAEGEVGFLRTGDLGYLDDDELVVSGRIKDLIIVRGANYYPNDIEATATASHPQLVPSGAAAFVDADERLCVVAELRKDARQPLAIEAAIVAAVSETYGLQLERVVLVKERTLPRTSSGKIQRGETRRALAADELHVVHASAGATELQRSLAAADENDGQEILGGFLLGLLAEQLGQPLHRLSRHKSVAALGLDSLALVQLKDRIEAELPIELPAELLFAETTIATLASEIFKQMSRGEERLAAGSSAPSSGRFAATTSQTILWAIQQRERDATAYNEGLLARVEGPIDLAALRASLEVLTRRHPALRTTFEECDGQLWQRVAPSSASELQVESAASTEQALAVGRAVLDAPFELEREAWRWRVIHGLKASYLAFAVHHIVFDMWSFGVFLAELGAVYGACVADQPLPLPAVEQGAAWLERARSQDEHGASAAGQRDLSYWREALAGAPPTSRFPSAIASPTRRARRHRFVVPKHSLAALQRFARAEELTLFQVLLGGFFLLLSKYTGQDDLVIGTPLLGRVHGDSLRDLGYFVNLAPVRVQGIDQTDVRGLLRQTKRSLEGCQRHQAIPFARLVEALGGGASWVQTSFSLLSSQLAGRGELAPFVLGTAGGRLRLGPATLHSCSHERPDAQFDLSCTLMERDGELHGHVDVRAELYEADMVERLVANYVALLERMVQSADSETRSMSAVGDQERALLRKHLRREAKPSSNMSVVEWFRTAVNRYGERVALAGPGVTLTYAELERATDSAARGLVERGLRRGEFVALAFADRTRQTIAAVAVLKAAGVFVPLDLGHPDDRLRHCVRDSGATWILADEASAGRMAASGAVVLTLDHLLASTSTVGLPVPASDDLAYCIYTSGSTGAPKGVVVPHRGLLNLVEWHVASFAVDASARASLLAGPAFDVAVWEVWPYLCTGGALLEPPEAIKAAAPELARWIREQGLTHSFVPTALVEMMLEDLALDLGALRWLFTAGDRLRVRPRPGHSFQCINAYGPTENSVITTAGRVEPDSDGLPDIGEPIAGQELYILDRHGNEAPIGVLGELHISGVGLAREYHHQPVRTAERFVPDPFVPGGRMYASGDVVRLDGAGRIHFVARNDDQVKIRGHRVELGEIEAVLLRHPQISQCKVTLQSSPAIGPWIAAYVSGGGPELEADLRAWLHERLPGYMVPGAFRWLDALPVDANGKIDRKQLPPIAEPSIERPAPTPFRGPLEREVALLFAELTGAADVGRDDDFFALGGHSLLAGRLVQRVRERLGLRMTIADIFNSAQVHALAALLSARGEAVVLEGFGPDLQKVPLSPAQRRLWFLQRLNPRSTDYNMSGVVRVCGELDLAALEAAFTRVIARHGSLRTRFPEHEGEPYQEVLPHGTVSLARTRLDLREGEDRDAAVERTLRAWEAEPFALAEGPLLRARFLALAPGEGLLFLSVHHIVADGRSLQILLAELAALYRGARAGQELDELAPVAQYVDHALASFNEEARARQASARAYWQQHLTSLPPKLSVPSLPPTGDERGGGELRRPLPLALVDQVRSRAMAWKTTEFSIYLATLALLLGEISGEPRLLLGIAYENRDRAELQGAVGFFVNVLPILAEMAPTEGFDALLARVRRHLTQAMAHSDASYEDIVQVARSRGEGADSELVQVMFDFEQFTPERLELDDVDAVVVARPDSTAKFDLTFRCRIGGSEPTIACNYRRQTYGRAVIEGLLAAYVVLLRQVLGDPAVPLAALRLVDDATAAELLRRGAGPERALPGGSLVERFEAGVRAHPERLALVADGERLSYRVLDASANRLARALREAGVKAGDVAAICLPPGPRFVISALAILKLGAAYAPIDPRYPDERRAAIVADCRAPIVIGEDAWSDLAARMPACSDAPLGVRTDAEAPVYVVYTSGTTGAPKGVVIPQRGLVNLCQWHARAYGLDRGEFIRAAQTAGIGFDAAVWELWPYLLTGAGVWFAPAAARTDSRALARWLTEARVTHAFVATPLAHELLGDGWLGSNDLEVLLTGGERLTSRSLAGARYRLVNHYGPSENTVVATAGAVAASGTRSPAIGRPIDNVHARVLGRDGQLLPPGIVGELYLGGASLFLGYRNDSEATLRIADPFAPGEWLYRTGDRVAWNDADELEFVGRADEQLKIRGFRIEPGEIVARLSAHPKVQSAVVRPVEHPATGLHLAAYVVARSGATIDVAELRDALTRALPGFMVPTYFLVLEGLPLTSNGKVDVERLPLPSWDAGPAERPLVTATERALAAIWSQLLGAAVEDASANFFALGGHSLLAARAAAAIEAELGRECPLQTFFAAATLADLAAAIDAEAAYLPISRVTPGERIPLSPLQRRLWLIQQFEPESVAYNVVGALELTGAIDLPALRRAVAQLLGRHGALRTRIEVIDGEPCQRVMDADEAFVARVWSWDDLRGATRAEQDARLADTIAALARERFDLQRGPLLRLGGLALAEDRAVLTVAVHHIVVDEWSMAVLQRDLLVLYHASRRVQAPELREPSVDYADYSAWAVQRLRSRERALLAFWTEYLRDRPAPASLPRNARPGALRGAGQTRSLALGEALTARVRARARDEGLSLLTILFAAHVAWLYQLTRATDLIVGTPMHQRGRPELEDVVGFFVNTLPVRVRFNRASSFRELLVQVRDNLAAVHRHHELPFERIAERTAAGDETLYRTMFDLRQAPAFAAERGDLTIKTLAQHVDAPMADLAVTLAEGDDGLVWSCTFRTELFDSEAIAGWGQGFRALLEVAVADMERPMHGLPFAPPQRPAVATAPRAAGRKRGAETVLAQFALQVAMQPSELALASVEERFSYLELDHATNQLAHYLLTQGVRPGDPVGVEARHDVSIILAILAVLKLGALYVPIDLELPEGRLRGVLADAGCRHLLAVSIAELEGFAGAVVSVRREHWQDFPRHAVGVPVHPDDPVFLAYTSGTTGAPKSSILSHRGVGNYIKTVRERFDVGPDDCFLLFAPLTFDASLEEIFVPLCAGASLHIGPRGVRDSVAALVELCERLEVSVLVLPTAYWRLVAEHVEAVGSAALPSVRMISLGGETAPLATVARWVDTVGDRIALYNIYGPSECSIGCIVDPLTGADAPVAKDYVPLRHPVTGVELHVLDDNLDLVPPGVDGEVYVGGPGLAHGYHRRPAATAEAFVPNPFGPPGSRLYRTGDRVRIDPDGALQFLGRADFQVKIDGVRVEPGEVEALLERHEAVARAVVLARNVGTPDNHLVAYVTLAETGERVTAAQLLADLRTRLPAYMVPATLDIVAEFPLTTHQKIDRAALSERAPTPRAVIPAASASETLLLAIWRELLPRASFGVTDEFFSLGAGSLLVIQLITRIELHTGVRLTVRQIFEHPTVRALAQLVDAQGRHSATAEITRIDATEVALSGAQQRIWYLQQVEAGSTAYHVPNCLRLAGPLRRDALLAAIAATIRDHESLRTVFVVRGDAPVQVVLPAVEATLVDHDLGDLDPGEASTRAAALALELLERPFELARGPLCRFHLIRLAPELHVLVSIFHHIIIDGWSVRVWNEQLARAYNRCVRGEGDEPRAPVRPLQYRDFSEWQRRLLDDGERERQLAYWRTALGGVLPSLELPTDFVRPSQPSGRGDVRTFRIDGELVGRLQTLAQERQVSLFMVLLGAYFSLLFRYSRQSDLLVGIPAHGRDRPELERVIGFFVDTLVLRCRIDGAAAFGELLRQVRDVYLDAAEHQDVPLEEIAAQVNAPHIDGRRAVFQTMFSFHEGEGTGAEGLDGLDVRDFEFPHRSAKFDLYLATWTRDDGLVGAIEFRTDLFAGATIERMIGHFQRLLRDIVDAPGTPVAQLQLLGEAEYDALVRRHNGPAMPLPLDGLAHRLIEQQAAANPERIAVTCGREALTYAQLDRRADLVARELLARGARPEERVVLLLERDASYLVAMLACLKAGAAFVPMDPDYPRDKRAAMVRQASARFVLSTPRHAERIAEMGPELIAVDLPQGDVDDDPRTRDLAVTISGSSLAYVIYTSGSTGEPKGVMIEHRGMLNHLLNKVRGLALTADDVVAEMAATTFDVSIWQYLAALLVGGRTAVIEGDAAWLPRELLAELEREQVTVFESVPSHMHVILDELESRPDARPLPRLRTYISNAEALTPEQCRRWFRRLPHVTLINTYGATECSDDTSHLIIDGPSIGALPYMPIHGTLANLTTYVLDEWMQPTPMGVPGDIYIGGVGVGRGYIGDPQRTAQAFRPDPFATEPGRRFYRTGDLGRFHPGGILEFLGRADFQVKIRGRRVELGEIEAALAAHDGLREVLVSAARSQQGNLYLLAYVVPARHPAPTAQELKSFVRARLVEHMVPAAFVFMDEFPLNDNGKVDRKRLPTLTDAELFHRHEYTPPATDTERELVALWAGLLGVDALGVLDSFFELGGHSLLVAELMIAVRNRYGVELSFRQFFAGPSVRELAALIDRSETLPAALTPALRRYPPQPRYELAPCQVPEWYAYQFDPSSPVYNICVGDLFLRGKLDKPAFLRAWQQILERHDVLHVRFGYRDGRPFQTVDRRIELRAEEVFWSRENLLSDDEVMTEANRLTGALGVAPFEFERGPLFRLHLVSYGGDRHQLIFVVHHIIWDETSLINLTRELKEFYNAELEGRAPEVPALQASYFDYVQWMHESLASGVFEASRRYWLEMYRTLPPLLDLPTDYPRPELQSYRGDAIETWLPRRVVRKVEAFLKGNDATLFMLKLAVIDHYLHLLTGQSDFVIGCPIAGRARPEFAPLLGLFATPMPIRCEIDAGMTFRELLRHVAGRAVNAFEHFLYPSNQLIEQLSHQKDLSRPKLFSVMFGVQNDKTDVLGGLTFRGLAASFEKVVDTENKSSRFDLNFVVDQFGSDIKFSCIYNTDLFHRETVALMLDNMTALLEAVIDDPDRPLHGYGDLRPDHADELGPRVPVAATTMHAGFEQQAARTPERTAVIAGDERCSYRELNQRANRLAHYLRSLGIVPGQTIAVALEPSIALIEALLAVLKAGCCYVPLVLDHPQKRLEAIVRAADVRAVLTTSPQQHRLLNIAAETIAVDKLGDVLACFVADDLGPVDARALAYVLYTSGTTGQPRGIQIEHAGVANMLAAMQHQYALGPEDRVLFQTSITFDVSVQEIFWPLSVGAAVVVAPGHQLKGAREVAALIDRHAVTLAQFVPVTLEALVTGRRKGTVSALPSLRQVLCGGAALSRALLAAFRAAFSARLANHYGPTEVTVDASCFDCERPFVGEVVPIGRPLANTRIFVLDAHGARVPRGVIGEIYVASPGLARGYLGDAAATEAAFVEREIDGVRHRLFRTGDLGKFDRDGLLYFKNRRDRQLKVRGNRVEADEIVGALMAHPDVAVAAIRWSENSREGERLVAYVEQDPSVNQVITPGGPRFAFTLTQRPELLAAAAAWQRRHQPAFFAGEATLRQQWPRLASEFPELQFVVTDAADTIDLVGSAVPLWLPEADDALTTLGWRDALLTGFARERGPTPSTPSSAPRRSRIRRGGPCCSSDTASWRGPTVSRGSSTPTARSACATSRRAIAPNGCAGSASTRTRSSGRSVNTAVTSSASSTNRCRSKEPVASGSSGRAPRSRARAPSSCPPRSDPSTSTSTPIAGPTPSRACCSSKSSRRRAGARRSTPRACAASCSNRCPRTWSPTRSTSWWRSRGPTAARSTTSACPTSTSAPGPRARRPRPRCSESSRSSCSKSWGPRSRSAWATTSSSSAASRSRPSS</sequence>
<dbReference type="PROSITE" id="PS50075">
    <property type="entry name" value="CARRIER"/>
    <property type="match status" value="5"/>
</dbReference>
<dbReference type="Gene3D" id="1.10.1200.10">
    <property type="entry name" value="ACP-like"/>
    <property type="match status" value="4"/>
</dbReference>
<keyword evidence="6" id="KW-0443">Lipid metabolism</keyword>
<feature type="compositionally biased region" description="Low complexity" evidence="7">
    <location>
        <begin position="5920"/>
        <end position="5935"/>
    </location>
</feature>